<proteinExistence type="predicted"/>
<organism evidence="3 4">
    <name type="scientific">Deinococcus cellulosilyticus (strain DSM 18568 / NBRC 106333 / KACC 11606 / 5516J-15)</name>
    <dbReference type="NCBI Taxonomy" id="1223518"/>
    <lineage>
        <taxon>Bacteria</taxon>
        <taxon>Thermotogati</taxon>
        <taxon>Deinococcota</taxon>
        <taxon>Deinococci</taxon>
        <taxon>Deinococcales</taxon>
        <taxon>Deinococcaceae</taxon>
        <taxon>Deinococcus</taxon>
    </lineage>
</organism>
<keyword evidence="1" id="KW-0732">Signal</keyword>
<feature type="signal peptide" evidence="1">
    <location>
        <begin position="1"/>
        <end position="21"/>
    </location>
</feature>
<evidence type="ECO:0000259" key="2">
    <source>
        <dbReference type="Pfam" id="PF14344"/>
    </source>
</evidence>
<evidence type="ECO:0000313" key="3">
    <source>
        <dbReference type="EMBL" id="GEM47429.1"/>
    </source>
</evidence>
<keyword evidence="4" id="KW-1185">Reference proteome</keyword>
<sequence length="230" mass="24308">MKKFLTVSTTFALALGMTAFAADMNAFVRVVHAVPDAPAVDVYVDGTRTVSNAPFKAVTPYGDVPAGKHRVVITAAGDKNAKVFEGDVTLRAGKYYTVAAIGYLKTLKPKIFVANSLNMDKEKAQVNVFHLSPNGPRVDAIAPDYDNARIVPNLSYGRMFKAMVSPMGVNLNIVPAMKTTPVVKNLSGISVNAGKTYSVFAVGLVGGTGTQAFDLVATEDKVVMGSMSGK</sequence>
<name>A0A511N3I6_DEIC1</name>
<comment type="caution">
    <text evidence="3">The sequence shown here is derived from an EMBL/GenBank/DDBJ whole genome shotgun (WGS) entry which is preliminary data.</text>
</comment>
<dbReference type="AlphaFoldDB" id="A0A511N3I6"/>
<accession>A0A511N3I6</accession>
<evidence type="ECO:0000313" key="4">
    <source>
        <dbReference type="Proteomes" id="UP000321306"/>
    </source>
</evidence>
<dbReference type="EMBL" id="BJXB01000013">
    <property type="protein sequence ID" value="GEM47429.1"/>
    <property type="molecule type" value="Genomic_DNA"/>
</dbReference>
<feature type="chain" id="PRO_5021799207" evidence="1">
    <location>
        <begin position="22"/>
        <end position="230"/>
    </location>
</feature>
<feature type="domain" description="DUF4397" evidence="2">
    <location>
        <begin position="26"/>
        <end position="139"/>
    </location>
</feature>
<evidence type="ECO:0000256" key="1">
    <source>
        <dbReference type="SAM" id="SignalP"/>
    </source>
</evidence>
<dbReference type="RefSeq" id="WP_246130684.1">
    <property type="nucleotide sequence ID" value="NZ_BJXB01000013.1"/>
</dbReference>
<reference evidence="3 4" key="1">
    <citation type="submission" date="2019-07" db="EMBL/GenBank/DDBJ databases">
        <title>Whole genome shotgun sequence of Deinococcus cellulosilyticus NBRC 106333.</title>
        <authorList>
            <person name="Hosoyama A."/>
            <person name="Uohara A."/>
            <person name="Ohji S."/>
            <person name="Ichikawa N."/>
        </authorList>
    </citation>
    <scope>NUCLEOTIDE SEQUENCE [LARGE SCALE GENOMIC DNA]</scope>
    <source>
        <strain evidence="3 4">NBRC 106333</strain>
    </source>
</reference>
<dbReference type="InterPro" id="IPR025510">
    <property type="entry name" value="DUF4397"/>
</dbReference>
<gene>
    <name evidence="3" type="ORF">DC3_30640</name>
</gene>
<dbReference type="Pfam" id="PF14344">
    <property type="entry name" value="DUF4397"/>
    <property type="match status" value="1"/>
</dbReference>
<protein>
    <submittedName>
        <fullName evidence="3">Cell wall anchor</fullName>
    </submittedName>
</protein>
<dbReference type="Proteomes" id="UP000321306">
    <property type="component" value="Unassembled WGS sequence"/>
</dbReference>